<protein>
    <recommendedName>
        <fullName evidence="1">VWFD domain-containing protein</fullName>
    </recommendedName>
</protein>
<dbReference type="InterPro" id="IPR002105">
    <property type="entry name" value="Dockerin_1_rpt"/>
</dbReference>
<dbReference type="Pfam" id="PF00094">
    <property type="entry name" value="VWD"/>
    <property type="match status" value="1"/>
</dbReference>
<keyword evidence="3" id="KW-1185">Reference proteome</keyword>
<dbReference type="SUPFAM" id="SSF63446">
    <property type="entry name" value="Type I dockerin domain"/>
    <property type="match status" value="1"/>
</dbReference>
<dbReference type="Gene3D" id="1.10.1330.10">
    <property type="entry name" value="Dockerin domain"/>
    <property type="match status" value="1"/>
</dbReference>
<evidence type="ECO:0000313" key="2">
    <source>
        <dbReference type="EMBL" id="ATX67274.1"/>
    </source>
</evidence>
<evidence type="ECO:0000313" key="3">
    <source>
        <dbReference type="Proteomes" id="UP000228948"/>
    </source>
</evidence>
<reference evidence="2 3" key="1">
    <citation type="submission" date="2017-11" db="EMBL/GenBank/DDBJ databases">
        <title>Revised Sequence and Annotation of the Rhodobaca barguzinensis strain alga05 Genome.</title>
        <authorList>
            <person name="Kopejtka K."/>
            <person name="Tomasch J.M."/>
            <person name="Bunk B."/>
            <person name="Koblizek M."/>
        </authorList>
    </citation>
    <scope>NUCLEOTIDE SEQUENCE [LARGE SCALE GENOMIC DNA]</scope>
    <source>
        <strain evidence="3">alga05</strain>
    </source>
</reference>
<dbReference type="EMBL" id="CP024899">
    <property type="protein sequence ID" value="ATX67274.1"/>
    <property type="molecule type" value="Genomic_DNA"/>
</dbReference>
<dbReference type="AlphaFoldDB" id="A0A2K8KCX4"/>
<feature type="domain" description="VWFD" evidence="1">
    <location>
        <begin position="427"/>
        <end position="609"/>
    </location>
</feature>
<dbReference type="GO" id="GO:0004553">
    <property type="term" value="F:hydrolase activity, hydrolyzing O-glycosyl compounds"/>
    <property type="evidence" value="ECO:0007669"/>
    <property type="project" value="InterPro"/>
</dbReference>
<dbReference type="Pfam" id="PF00404">
    <property type="entry name" value="Dockerin_1"/>
    <property type="match status" value="1"/>
</dbReference>
<sequence>MATISLNPEFEALLDGLGNTRLPNLALEYSDLLRNVRPDEDDVVGDIILSSTGLTAQFASLDPADSEIYTFKISGSGITPSSTLQGLQQALENGTANGTITQISMDYGDLRIAQLDIAPESLTLSSGNQSLELTGGFPVTLSQLITLVDILDGEAEGSLEEYGFTGFSLRDNGEVLASLELGDTITLNLDGFVLTMTGADISVAELFEFINPARAQIVPEVTLFDASGNPVEGQVFSFSNDEPNSLRIVYEELPQGTYFAQVTASDEQIVSWQAQTGVYQLGGSWWGPTANANQWTFEDMGDAPANSTTPYVLNSGASFVGEIDRIGDADWVRIDFPSFNGTYSVSDWESNQFFTFKDPLVLDAFGTGQPATELRDVPGISFDSLTITDPDGTVILSATDVENFRSFIDELDVVLGSFFIPSLGDLSLAFATGDPHLLTHDGLGYDFHAAGEYVLMRATNGEMFELQSRMSPAGENVTANVAAALQLGEDTIMIAPGATQLRINGDARALADGDLIRMDASVITREGNSYKIYAIAPDDSQSLIQVDIVGSRVDIGVGLSSYWQDNVEGLLGNFNGTIADDLVFDGGTKSLQIPLQFGDDAEAETYGVYGEFREYWRVTDDSTLFTYAEGEGPDSFYLADYPTQMVTLDDFSAEEKAEAGALAEAAGLTPGSFAYNNAVLDLLVTQDDSFLDSALSSDQFVQQVTSPEAPPPVIETPAVAGGGLTDTLLSLSGNVTTLAGDPLTNTTVTFRPDGKSVNLTRQTRDSDSFEFNLSENSVGRLDASRDWQTGDPTVTALDALNVLRIAVGVAPSFGEASAQQLIAADINGDGRVTALDALEVLRAAVGVSSANAPRWVFFDAETDWDSLELSRENTLVETGVSVASLTENTGGVDMVGILLGNMDTL</sequence>
<dbReference type="CDD" id="cd14256">
    <property type="entry name" value="Dockerin_I"/>
    <property type="match status" value="1"/>
</dbReference>
<dbReference type="InterPro" id="IPR051495">
    <property type="entry name" value="Epithelial_Barrier/Signaling"/>
</dbReference>
<dbReference type="InterPro" id="IPR001846">
    <property type="entry name" value="VWF_type-D"/>
</dbReference>
<dbReference type="PROSITE" id="PS51233">
    <property type="entry name" value="VWFD"/>
    <property type="match status" value="1"/>
</dbReference>
<dbReference type="InterPro" id="IPR036439">
    <property type="entry name" value="Dockerin_dom_sf"/>
</dbReference>
<dbReference type="KEGG" id="rbg:BG454_16850"/>
<dbReference type="OrthoDB" id="733404at2"/>
<dbReference type="PANTHER" id="PTHR13802">
    <property type="entry name" value="MUCIN 4-RELATED"/>
    <property type="match status" value="1"/>
</dbReference>
<dbReference type="PANTHER" id="PTHR13802:SF52">
    <property type="entry name" value="MUCIN-4"/>
    <property type="match status" value="1"/>
</dbReference>
<name>A0A2K8KCX4_9RHOB</name>
<gene>
    <name evidence="2" type="ORF">BG454_16850</name>
</gene>
<dbReference type="RefSeq" id="WP_071481711.1">
    <property type="nucleotide sequence ID" value="NZ_CP024899.1"/>
</dbReference>
<organism evidence="2 3">
    <name type="scientific">Roseinatronobacter bogoriensis subsp. barguzinensis</name>
    <dbReference type="NCBI Taxonomy" id="441209"/>
    <lineage>
        <taxon>Bacteria</taxon>
        <taxon>Pseudomonadati</taxon>
        <taxon>Pseudomonadota</taxon>
        <taxon>Alphaproteobacteria</taxon>
        <taxon>Rhodobacterales</taxon>
        <taxon>Paracoccaceae</taxon>
        <taxon>Roseinatronobacter</taxon>
    </lineage>
</organism>
<evidence type="ECO:0000259" key="1">
    <source>
        <dbReference type="PROSITE" id="PS51233"/>
    </source>
</evidence>
<dbReference type="STRING" id="441209.GCA_001870665_03155"/>
<dbReference type="SMART" id="SM00216">
    <property type="entry name" value="VWD"/>
    <property type="match status" value="1"/>
</dbReference>
<proteinExistence type="predicted"/>
<dbReference type="Proteomes" id="UP000228948">
    <property type="component" value="Chromosome"/>
</dbReference>
<accession>A0A2K8KCX4</accession>
<dbReference type="GO" id="GO:0000272">
    <property type="term" value="P:polysaccharide catabolic process"/>
    <property type="evidence" value="ECO:0007669"/>
    <property type="project" value="InterPro"/>
</dbReference>